<dbReference type="PROSITE" id="PS51420">
    <property type="entry name" value="RHO"/>
    <property type="match status" value="1"/>
</dbReference>
<dbReference type="OMA" id="HATEPAI"/>
<dbReference type="GO" id="GO:0005525">
    <property type="term" value="F:GTP binding"/>
    <property type="evidence" value="ECO:0007669"/>
    <property type="project" value="UniProtKB-KW"/>
</dbReference>
<dbReference type="VEuPathDB" id="AmoebaDB:ACA1_264460"/>
<dbReference type="AlphaFoldDB" id="L8H231"/>
<dbReference type="EMBL" id="KB007933">
    <property type="protein sequence ID" value="ELR19272.1"/>
    <property type="molecule type" value="Genomic_DNA"/>
</dbReference>
<dbReference type="PROSITE" id="PS51421">
    <property type="entry name" value="RAS"/>
    <property type="match status" value="1"/>
</dbReference>
<comment type="similarity">
    <text evidence="1">Belongs to the small GTPase superfamily. Rab family.</text>
</comment>
<dbReference type="FunFam" id="3.40.50.300:FF:000808">
    <property type="entry name" value="Small GTP-binding protein, putative"/>
    <property type="match status" value="1"/>
</dbReference>
<gene>
    <name evidence="4" type="ORF">ACA1_264460</name>
</gene>
<sequence length="184" mass="19963">MAAAPVKFTVKVVIVGDCGVGKTALVQRFVFNKFDKHDSTIGAAFVTKDLLADGVLIKLEMWDTAGQERYRSLSPLYFRGADACLMVYDVTSSQSFADLEGWFSEFRSMAGAAVPMVVVGNKMDLQTTRQVNARDAEEWSHGADCAHFVASAKDNTGVDEVFAELARRAAHDYDASTQGNGCSC</sequence>
<proteinExistence type="inferred from homology"/>
<dbReference type="CDD" id="cd00154">
    <property type="entry name" value="Rab"/>
    <property type="match status" value="1"/>
</dbReference>
<dbReference type="SMART" id="SM00176">
    <property type="entry name" value="RAN"/>
    <property type="match status" value="1"/>
</dbReference>
<dbReference type="PANTHER" id="PTHR47981:SF20">
    <property type="entry name" value="RAS-RELATED PROTEIN RAB-7A"/>
    <property type="match status" value="1"/>
</dbReference>
<organism evidence="4 5">
    <name type="scientific">Acanthamoeba castellanii (strain ATCC 30010 / Neff)</name>
    <dbReference type="NCBI Taxonomy" id="1257118"/>
    <lineage>
        <taxon>Eukaryota</taxon>
        <taxon>Amoebozoa</taxon>
        <taxon>Discosea</taxon>
        <taxon>Longamoebia</taxon>
        <taxon>Centramoebida</taxon>
        <taxon>Acanthamoebidae</taxon>
        <taxon>Acanthamoeba</taxon>
    </lineage>
</organism>
<keyword evidence="2" id="KW-0547">Nucleotide-binding</keyword>
<dbReference type="SMART" id="SM00175">
    <property type="entry name" value="RAB"/>
    <property type="match status" value="1"/>
</dbReference>
<evidence type="ECO:0000256" key="3">
    <source>
        <dbReference type="ARBA" id="ARBA00023134"/>
    </source>
</evidence>
<dbReference type="NCBIfam" id="TIGR00231">
    <property type="entry name" value="small_GTP"/>
    <property type="match status" value="1"/>
</dbReference>
<dbReference type="PRINTS" id="PR00449">
    <property type="entry name" value="RASTRNSFRMNG"/>
</dbReference>
<keyword evidence="3" id="KW-0342">GTP-binding</keyword>
<evidence type="ECO:0000256" key="2">
    <source>
        <dbReference type="ARBA" id="ARBA00022741"/>
    </source>
</evidence>
<dbReference type="KEGG" id="acan:ACA1_264460"/>
<keyword evidence="5" id="KW-1185">Reference proteome</keyword>
<dbReference type="SMART" id="SM00173">
    <property type="entry name" value="RAS"/>
    <property type="match status" value="1"/>
</dbReference>
<dbReference type="GO" id="GO:0003924">
    <property type="term" value="F:GTPase activity"/>
    <property type="evidence" value="ECO:0007669"/>
    <property type="project" value="InterPro"/>
</dbReference>
<protein>
    <submittedName>
        <fullName evidence="4">GTPbinding protein</fullName>
    </submittedName>
</protein>
<reference evidence="4 5" key="1">
    <citation type="journal article" date="2013" name="Genome Biol.">
        <title>Genome of Acanthamoeba castellanii highlights extensive lateral gene transfer and early evolution of tyrosine kinase signaling.</title>
        <authorList>
            <person name="Clarke M."/>
            <person name="Lohan A.J."/>
            <person name="Liu B."/>
            <person name="Lagkouvardos I."/>
            <person name="Roy S."/>
            <person name="Zafar N."/>
            <person name="Bertelli C."/>
            <person name="Schilde C."/>
            <person name="Kianianmomeni A."/>
            <person name="Burglin T.R."/>
            <person name="Frech C."/>
            <person name="Turcotte B."/>
            <person name="Kopec K.O."/>
            <person name="Synnott J.M."/>
            <person name="Choo C."/>
            <person name="Paponov I."/>
            <person name="Finkler A."/>
            <person name="Soon Heng Tan C."/>
            <person name="Hutchins A.P."/>
            <person name="Weinmeier T."/>
            <person name="Rattei T."/>
            <person name="Chu J.S."/>
            <person name="Gimenez G."/>
            <person name="Irimia M."/>
            <person name="Rigden D.J."/>
            <person name="Fitzpatrick D.A."/>
            <person name="Lorenzo-Morales J."/>
            <person name="Bateman A."/>
            <person name="Chiu C.H."/>
            <person name="Tang P."/>
            <person name="Hegemann P."/>
            <person name="Fromm H."/>
            <person name="Raoult D."/>
            <person name="Greub G."/>
            <person name="Miranda-Saavedra D."/>
            <person name="Chen N."/>
            <person name="Nash P."/>
            <person name="Ginger M.L."/>
            <person name="Horn M."/>
            <person name="Schaap P."/>
            <person name="Caler L."/>
            <person name="Loftus B."/>
        </authorList>
    </citation>
    <scope>NUCLEOTIDE SEQUENCE [LARGE SCALE GENOMIC DNA]</scope>
    <source>
        <strain evidence="4 5">Neff</strain>
    </source>
</reference>
<dbReference type="InterPro" id="IPR001806">
    <property type="entry name" value="Small_GTPase"/>
</dbReference>
<dbReference type="Proteomes" id="UP000011083">
    <property type="component" value="Unassembled WGS sequence"/>
</dbReference>
<evidence type="ECO:0000313" key="4">
    <source>
        <dbReference type="EMBL" id="ELR19272.1"/>
    </source>
</evidence>
<dbReference type="GeneID" id="14920049"/>
<dbReference type="STRING" id="1257118.L8H231"/>
<dbReference type="OrthoDB" id="63533at2759"/>
<evidence type="ECO:0000256" key="1">
    <source>
        <dbReference type="ARBA" id="ARBA00006270"/>
    </source>
</evidence>
<dbReference type="Gene3D" id="3.40.50.300">
    <property type="entry name" value="P-loop containing nucleotide triphosphate hydrolases"/>
    <property type="match status" value="1"/>
</dbReference>
<dbReference type="SMART" id="SM00174">
    <property type="entry name" value="RHO"/>
    <property type="match status" value="1"/>
</dbReference>
<dbReference type="InterPro" id="IPR027417">
    <property type="entry name" value="P-loop_NTPase"/>
</dbReference>
<accession>L8H231</accession>
<dbReference type="RefSeq" id="XP_004341357.1">
    <property type="nucleotide sequence ID" value="XM_004341309.1"/>
</dbReference>
<dbReference type="Pfam" id="PF00071">
    <property type="entry name" value="Ras"/>
    <property type="match status" value="1"/>
</dbReference>
<dbReference type="SUPFAM" id="SSF52540">
    <property type="entry name" value="P-loop containing nucleoside triphosphate hydrolases"/>
    <property type="match status" value="1"/>
</dbReference>
<name>L8H231_ACACF</name>
<dbReference type="InterPro" id="IPR005225">
    <property type="entry name" value="Small_GTP-bd"/>
</dbReference>
<dbReference type="PROSITE" id="PS51419">
    <property type="entry name" value="RAB"/>
    <property type="match status" value="1"/>
</dbReference>
<dbReference type="PANTHER" id="PTHR47981">
    <property type="entry name" value="RAB FAMILY"/>
    <property type="match status" value="1"/>
</dbReference>
<evidence type="ECO:0000313" key="5">
    <source>
        <dbReference type="Proteomes" id="UP000011083"/>
    </source>
</evidence>